<protein>
    <submittedName>
        <fullName evidence="2">Uncharacterized protein</fullName>
    </submittedName>
</protein>
<dbReference type="OrthoDB" id="594865at2"/>
<feature type="signal peptide" evidence="1">
    <location>
        <begin position="1"/>
        <end position="24"/>
    </location>
</feature>
<organism evidence="2 3">
    <name type="scientific">Qipengyuania oceanensis</name>
    <dbReference type="NCBI Taxonomy" id="1463597"/>
    <lineage>
        <taxon>Bacteria</taxon>
        <taxon>Pseudomonadati</taxon>
        <taxon>Pseudomonadota</taxon>
        <taxon>Alphaproteobacteria</taxon>
        <taxon>Sphingomonadales</taxon>
        <taxon>Erythrobacteraceae</taxon>
        <taxon>Qipengyuania</taxon>
    </lineage>
</organism>
<accession>A0A844YEY7</accession>
<name>A0A844YEY7_9SPHN</name>
<comment type="caution">
    <text evidence="2">The sequence shown here is derived from an EMBL/GenBank/DDBJ whole genome shotgun (WGS) entry which is preliminary data.</text>
</comment>
<evidence type="ECO:0000313" key="3">
    <source>
        <dbReference type="Proteomes" id="UP000445582"/>
    </source>
</evidence>
<dbReference type="AlphaFoldDB" id="A0A844YEY7"/>
<evidence type="ECO:0000313" key="2">
    <source>
        <dbReference type="EMBL" id="MXO62497.1"/>
    </source>
</evidence>
<dbReference type="EMBL" id="WTYN01000001">
    <property type="protein sequence ID" value="MXO62497.1"/>
    <property type="molecule type" value="Genomic_DNA"/>
</dbReference>
<reference evidence="2 3" key="1">
    <citation type="submission" date="2019-12" db="EMBL/GenBank/DDBJ databases">
        <title>Genomic-based taxomic classification of the family Erythrobacteraceae.</title>
        <authorList>
            <person name="Xu L."/>
        </authorList>
    </citation>
    <scope>NUCLEOTIDE SEQUENCE [LARGE SCALE GENOMIC DNA]</scope>
    <source>
        <strain evidence="2 3">MCCC 1A09965</strain>
    </source>
</reference>
<keyword evidence="1" id="KW-0732">Signal</keyword>
<dbReference type="RefSeq" id="WP_160672633.1">
    <property type="nucleotide sequence ID" value="NZ_WTYN01000001.1"/>
</dbReference>
<sequence>MKRTLFALGLATLAVSAVPASLSAETVRGLGDLIGARGSSAEAELQSKGYTMAGNMGAASLWWNARTKTCASVLVENGRVDSIEPASAKDCGHEAIRGNAGYVNHGVASERVAVAQMPRFCAGAAAQKFGESPRSISTQMPIPDHGMYSVFGQYPPNGAGTVFVCTFTHDGTLVSVDKE</sequence>
<keyword evidence="3" id="KW-1185">Reference proteome</keyword>
<gene>
    <name evidence="2" type="ORF">GRI48_05670</name>
</gene>
<proteinExistence type="predicted"/>
<evidence type="ECO:0000256" key="1">
    <source>
        <dbReference type="SAM" id="SignalP"/>
    </source>
</evidence>
<dbReference type="Proteomes" id="UP000445582">
    <property type="component" value="Unassembled WGS sequence"/>
</dbReference>
<feature type="chain" id="PRO_5032772939" evidence="1">
    <location>
        <begin position="25"/>
        <end position="179"/>
    </location>
</feature>